<dbReference type="PANTHER" id="PTHR30221">
    <property type="entry name" value="SMALL-CONDUCTANCE MECHANOSENSITIVE CHANNEL"/>
    <property type="match status" value="1"/>
</dbReference>
<dbReference type="InterPro" id="IPR006685">
    <property type="entry name" value="MscS_channel_2nd"/>
</dbReference>
<evidence type="ECO:0000256" key="1">
    <source>
        <dbReference type="ARBA" id="ARBA00004651"/>
    </source>
</evidence>
<name>A0A6A7K840_9FIRM</name>
<keyword evidence="6 7" id="KW-0472">Membrane</keyword>
<evidence type="ECO:0000259" key="8">
    <source>
        <dbReference type="Pfam" id="PF00924"/>
    </source>
</evidence>
<dbReference type="AlphaFoldDB" id="A0A6A7K840"/>
<dbReference type="InterPro" id="IPR045275">
    <property type="entry name" value="MscS_archaea/bacteria_type"/>
</dbReference>
<evidence type="ECO:0000259" key="9">
    <source>
        <dbReference type="Pfam" id="PF21082"/>
    </source>
</evidence>
<dbReference type="RefSeq" id="WP_152803339.1">
    <property type="nucleotide sequence ID" value="NZ_WHNX01000009.1"/>
</dbReference>
<feature type="domain" description="Mechanosensitive ion channel MscS C-terminal" evidence="9">
    <location>
        <begin position="171"/>
        <end position="252"/>
    </location>
</feature>
<evidence type="ECO:0000313" key="12">
    <source>
        <dbReference type="Proteomes" id="UP000440004"/>
    </source>
</evidence>
<dbReference type="Gene3D" id="3.30.70.100">
    <property type="match status" value="1"/>
</dbReference>
<evidence type="ECO:0000256" key="7">
    <source>
        <dbReference type="SAM" id="Phobius"/>
    </source>
</evidence>
<feature type="transmembrane region" description="Helical" evidence="7">
    <location>
        <begin position="6"/>
        <end position="29"/>
    </location>
</feature>
<dbReference type="Pfam" id="PF00924">
    <property type="entry name" value="MS_channel_2nd"/>
    <property type="match status" value="1"/>
</dbReference>
<dbReference type="Pfam" id="PF21082">
    <property type="entry name" value="MS_channel_3rd"/>
    <property type="match status" value="1"/>
</dbReference>
<dbReference type="Gene3D" id="2.30.30.60">
    <property type="match status" value="1"/>
</dbReference>
<dbReference type="InterPro" id="IPR049142">
    <property type="entry name" value="MS_channel_1st"/>
</dbReference>
<dbReference type="GO" id="GO:0005886">
    <property type="term" value="C:plasma membrane"/>
    <property type="evidence" value="ECO:0007669"/>
    <property type="project" value="UniProtKB-SubCell"/>
</dbReference>
<keyword evidence="12" id="KW-1185">Reference proteome</keyword>
<protein>
    <submittedName>
        <fullName evidence="11">Mechanosensitive ion channel</fullName>
    </submittedName>
</protein>
<organism evidence="11 12">
    <name type="scientific">Alkalibaculum sporogenes</name>
    <dbReference type="NCBI Taxonomy" id="2655001"/>
    <lineage>
        <taxon>Bacteria</taxon>
        <taxon>Bacillati</taxon>
        <taxon>Bacillota</taxon>
        <taxon>Clostridia</taxon>
        <taxon>Eubacteriales</taxon>
        <taxon>Eubacteriaceae</taxon>
        <taxon>Alkalibaculum</taxon>
    </lineage>
</organism>
<feature type="domain" description="Mechanosensitive ion channel MscS" evidence="8">
    <location>
        <begin position="98"/>
        <end position="163"/>
    </location>
</feature>
<dbReference type="Proteomes" id="UP000440004">
    <property type="component" value="Unassembled WGS sequence"/>
</dbReference>
<dbReference type="InterPro" id="IPR023408">
    <property type="entry name" value="MscS_beta-dom_sf"/>
</dbReference>
<dbReference type="InterPro" id="IPR011066">
    <property type="entry name" value="MscS_channel_C_sf"/>
</dbReference>
<keyword evidence="5 7" id="KW-1133">Transmembrane helix</keyword>
<evidence type="ECO:0000259" key="10">
    <source>
        <dbReference type="Pfam" id="PF21088"/>
    </source>
</evidence>
<gene>
    <name evidence="11" type="ORF">GC105_07635</name>
</gene>
<sequence length="269" mass="30005">MNSIFLLIIPIIQNIAIAIILGIVGLVLIKWISSKVEILFVKSTLDKGLVQYIASLVNILLKIMLVVSIVSVLGVDTSSFVAVLAAAGFAVGLAFQGTLSNFAGGILLLALRPFKVGDYIEADKFDGTVQTIQILYTELVTVDNKVIYIPNGKLSNESIVNYSTKDTRRLDLQFSVAYEEDVDKVNALLKDLLDNHPLVNKDNEPFVRLTEHGDSALIFTIRVWVNAPDYFTVKFDMMENVKKRFDQENIAIPYPQIDIHLDNTKMEKK</sequence>
<evidence type="ECO:0000256" key="4">
    <source>
        <dbReference type="ARBA" id="ARBA00022692"/>
    </source>
</evidence>
<dbReference type="EMBL" id="WHNX01000009">
    <property type="protein sequence ID" value="MPW25659.1"/>
    <property type="molecule type" value="Genomic_DNA"/>
</dbReference>
<evidence type="ECO:0000256" key="2">
    <source>
        <dbReference type="ARBA" id="ARBA00008017"/>
    </source>
</evidence>
<feature type="transmembrane region" description="Helical" evidence="7">
    <location>
        <begin position="49"/>
        <end position="74"/>
    </location>
</feature>
<comment type="similarity">
    <text evidence="2">Belongs to the MscS (TC 1.A.23) family.</text>
</comment>
<dbReference type="InterPro" id="IPR011014">
    <property type="entry name" value="MscS_channel_TM-2"/>
</dbReference>
<reference evidence="11 12" key="1">
    <citation type="submission" date="2019-10" db="EMBL/GenBank/DDBJ databases">
        <title>Alkalibaculum tamaniensis sp.nov., a new alkaliphilic acetogen, isolated on methoxylated aromatics from a mud volcano.</title>
        <authorList>
            <person name="Khomyakova M.A."/>
            <person name="Merkel A.Y."/>
            <person name="Bonch-Osmolovskaya E.A."/>
            <person name="Slobodkin A.I."/>
        </authorList>
    </citation>
    <scope>NUCLEOTIDE SEQUENCE [LARGE SCALE GENOMIC DNA]</scope>
    <source>
        <strain evidence="11 12">M08DMB</strain>
    </source>
</reference>
<dbReference type="SUPFAM" id="SSF82689">
    <property type="entry name" value="Mechanosensitive channel protein MscS (YggB), C-terminal domain"/>
    <property type="match status" value="1"/>
</dbReference>
<evidence type="ECO:0000313" key="11">
    <source>
        <dbReference type="EMBL" id="MPW25659.1"/>
    </source>
</evidence>
<comment type="caution">
    <text evidence="11">The sequence shown here is derived from an EMBL/GenBank/DDBJ whole genome shotgun (WGS) entry which is preliminary data.</text>
</comment>
<dbReference type="GO" id="GO:0008381">
    <property type="term" value="F:mechanosensitive monoatomic ion channel activity"/>
    <property type="evidence" value="ECO:0007669"/>
    <property type="project" value="InterPro"/>
</dbReference>
<evidence type="ECO:0000256" key="5">
    <source>
        <dbReference type="ARBA" id="ARBA00022989"/>
    </source>
</evidence>
<dbReference type="Pfam" id="PF21088">
    <property type="entry name" value="MS_channel_1st"/>
    <property type="match status" value="1"/>
</dbReference>
<feature type="transmembrane region" description="Helical" evidence="7">
    <location>
        <begin position="80"/>
        <end position="111"/>
    </location>
</feature>
<dbReference type="InterPro" id="IPR006686">
    <property type="entry name" value="MscS_channel_CS"/>
</dbReference>
<evidence type="ECO:0000256" key="6">
    <source>
        <dbReference type="ARBA" id="ARBA00023136"/>
    </source>
</evidence>
<dbReference type="SUPFAM" id="SSF82861">
    <property type="entry name" value="Mechanosensitive channel protein MscS (YggB), transmembrane region"/>
    <property type="match status" value="1"/>
</dbReference>
<dbReference type="InterPro" id="IPR049278">
    <property type="entry name" value="MS_channel_C"/>
</dbReference>
<evidence type="ECO:0000256" key="3">
    <source>
        <dbReference type="ARBA" id="ARBA00022475"/>
    </source>
</evidence>
<keyword evidence="3" id="KW-1003">Cell membrane</keyword>
<feature type="domain" description="Mechanosensitive ion channel transmembrane helices 2/3" evidence="10">
    <location>
        <begin position="56"/>
        <end position="96"/>
    </location>
</feature>
<dbReference type="SUPFAM" id="SSF50182">
    <property type="entry name" value="Sm-like ribonucleoproteins"/>
    <property type="match status" value="1"/>
</dbReference>
<dbReference type="Gene3D" id="1.10.287.1260">
    <property type="match status" value="1"/>
</dbReference>
<dbReference type="PROSITE" id="PS01246">
    <property type="entry name" value="UPF0003"/>
    <property type="match status" value="1"/>
</dbReference>
<accession>A0A6A7K840</accession>
<comment type="subcellular location">
    <subcellularLocation>
        <location evidence="1">Cell membrane</location>
        <topology evidence="1">Multi-pass membrane protein</topology>
    </subcellularLocation>
</comment>
<dbReference type="InterPro" id="IPR010920">
    <property type="entry name" value="LSM_dom_sf"/>
</dbReference>
<keyword evidence="4 7" id="KW-0812">Transmembrane</keyword>
<proteinExistence type="inferred from homology"/>
<dbReference type="PANTHER" id="PTHR30221:SF1">
    <property type="entry name" value="SMALL-CONDUCTANCE MECHANOSENSITIVE CHANNEL"/>
    <property type="match status" value="1"/>
</dbReference>